<dbReference type="Proteomes" id="UP000790787">
    <property type="component" value="Chromosome 5"/>
</dbReference>
<reference evidence="1" key="1">
    <citation type="journal article" date="2014" name="Nat. Commun.">
        <title>The tobacco genome sequence and its comparison with those of tomato and potato.</title>
        <authorList>
            <person name="Sierro N."/>
            <person name="Battey J.N."/>
            <person name="Ouadi S."/>
            <person name="Bakaher N."/>
            <person name="Bovet L."/>
            <person name="Willig A."/>
            <person name="Goepfert S."/>
            <person name="Peitsch M.C."/>
            <person name="Ivanov N.V."/>
        </authorList>
    </citation>
    <scope>NUCLEOTIDE SEQUENCE [LARGE SCALE GENOMIC DNA]</scope>
</reference>
<accession>A0AC58UHH9</accession>
<gene>
    <name evidence="2" type="primary">LOC142180778</name>
</gene>
<proteinExistence type="predicted"/>
<sequence>MGPKGDKGNKVACRLRIGSWNIGTLAAFELVIVDSMFLKREEHLVTFWSMVAKTQIDYLLLRRCDRGCARIASDGHQYLDEEEEEVCTGSVGVRWGALSKDNVQELEGRLTNMGAWKSGRDARAMWMATMDCIREAAREVLGILKGYSGEHRDDWWWNDVVQGKVEFKKAAYTKLVESTNED</sequence>
<evidence type="ECO:0000313" key="1">
    <source>
        <dbReference type="Proteomes" id="UP000790787"/>
    </source>
</evidence>
<name>A0AC58UHH9_TOBAC</name>
<organism evidence="1 2">
    <name type="scientific">Nicotiana tabacum</name>
    <name type="common">Common tobacco</name>
    <dbReference type="NCBI Taxonomy" id="4097"/>
    <lineage>
        <taxon>Eukaryota</taxon>
        <taxon>Viridiplantae</taxon>
        <taxon>Streptophyta</taxon>
        <taxon>Embryophyta</taxon>
        <taxon>Tracheophyta</taxon>
        <taxon>Spermatophyta</taxon>
        <taxon>Magnoliopsida</taxon>
        <taxon>eudicotyledons</taxon>
        <taxon>Gunneridae</taxon>
        <taxon>Pentapetalae</taxon>
        <taxon>asterids</taxon>
        <taxon>lamiids</taxon>
        <taxon>Solanales</taxon>
        <taxon>Solanaceae</taxon>
        <taxon>Nicotianoideae</taxon>
        <taxon>Nicotianeae</taxon>
        <taxon>Nicotiana</taxon>
    </lineage>
</organism>
<dbReference type="RefSeq" id="XP_075108951.1">
    <property type="nucleotide sequence ID" value="XM_075252850.1"/>
</dbReference>
<reference evidence="2" key="2">
    <citation type="submission" date="2025-08" db="UniProtKB">
        <authorList>
            <consortium name="RefSeq"/>
        </authorList>
    </citation>
    <scope>IDENTIFICATION</scope>
    <source>
        <tissue evidence="2">Leaf</tissue>
    </source>
</reference>
<keyword evidence="1" id="KW-1185">Reference proteome</keyword>
<evidence type="ECO:0000313" key="2">
    <source>
        <dbReference type="RefSeq" id="XP_075108951.1"/>
    </source>
</evidence>
<protein>
    <submittedName>
        <fullName evidence="2">Uncharacterized protein LOC142180778</fullName>
    </submittedName>
</protein>